<feature type="transmembrane region" description="Helical" evidence="1">
    <location>
        <begin position="42"/>
        <end position="63"/>
    </location>
</feature>
<accession>A0ABM6QJ43</accession>
<gene>
    <name evidence="2" type="ORF">CWI35_01910</name>
</gene>
<feature type="transmembrane region" description="Helical" evidence="1">
    <location>
        <begin position="7"/>
        <end position="30"/>
    </location>
</feature>
<dbReference type="Proteomes" id="UP000265462">
    <property type="component" value="Chromosome"/>
</dbReference>
<evidence type="ECO:0000313" key="2">
    <source>
        <dbReference type="EMBL" id="AUI35432.1"/>
    </source>
</evidence>
<dbReference type="EMBL" id="CP025074">
    <property type="protein sequence ID" value="AUI35432.1"/>
    <property type="molecule type" value="Genomic_DNA"/>
</dbReference>
<dbReference type="NCBIfam" id="NF033684">
    <property type="entry name" value="suffix_2_RND"/>
    <property type="match status" value="1"/>
</dbReference>
<organism evidence="2 3">
    <name type="scientific">Bacillus caldolyticus</name>
    <dbReference type="NCBI Taxonomy" id="1394"/>
    <lineage>
        <taxon>Bacteria</taxon>
        <taxon>Bacillati</taxon>
        <taxon>Bacillota</taxon>
        <taxon>Bacilli</taxon>
        <taxon>Bacillales</taxon>
        <taxon>Anoxybacillaceae</taxon>
        <taxon>Geobacillus</taxon>
        <taxon>Geobacillus thermoleovorans group</taxon>
    </lineage>
</organism>
<dbReference type="RefSeq" id="WP_119877437.1">
    <property type="nucleotide sequence ID" value="NZ_CP025074.1"/>
</dbReference>
<evidence type="ECO:0008006" key="4">
    <source>
        <dbReference type="Google" id="ProtNLM"/>
    </source>
</evidence>
<reference evidence="2 3" key="1">
    <citation type="submission" date="2018-02" db="EMBL/GenBank/DDBJ databases">
        <title>Complete genome and methylome analysis of Bacillus caldolyticus.</title>
        <authorList>
            <person name="Fomenkov A.I."/>
            <person name="Mersha F."/>
            <person name="Vincze T."/>
            <person name="Roberts R.J."/>
        </authorList>
    </citation>
    <scope>NUCLEOTIDE SEQUENCE [LARGE SCALE GENOMIC DNA]</scope>
    <source>
        <strain evidence="2 3">NEB414</strain>
    </source>
</reference>
<keyword evidence="3" id="KW-1185">Reference proteome</keyword>
<evidence type="ECO:0000313" key="3">
    <source>
        <dbReference type="Proteomes" id="UP000265462"/>
    </source>
</evidence>
<evidence type="ECO:0000256" key="1">
    <source>
        <dbReference type="SAM" id="Phobius"/>
    </source>
</evidence>
<protein>
    <recommendedName>
        <fullName evidence="4">Transporter suffix domain-containing protein</fullName>
    </recommendedName>
</protein>
<sequence>MKQEKPVLYRIGIGIGLIIASFVVWVAVPIAPFLPFSAAVKATIVATVIAAAEVMFWLGVLLAGKEAARKLKAYWNPKHWRINRQRLDQTNDVKQKEERLEESQ</sequence>
<name>A0ABM6QJ43_BACCL</name>
<keyword evidence="1" id="KW-0472">Membrane</keyword>
<keyword evidence="1" id="KW-0812">Transmembrane</keyword>
<keyword evidence="1" id="KW-1133">Transmembrane helix</keyword>
<dbReference type="InterPro" id="IPR047961">
    <property type="entry name" value="Transp_suffix-like"/>
</dbReference>
<proteinExistence type="predicted"/>